<name>A0A4T9T9Z2_9ACTN</name>
<protein>
    <submittedName>
        <fullName evidence="6">Cytochrome C assembly protein</fullName>
    </submittedName>
</protein>
<comment type="caution">
    <text evidence="6">The sequence shown here is derived from an EMBL/GenBank/DDBJ whole genome shotgun (WGS) entry which is preliminary data.</text>
</comment>
<accession>A0A4T9T9Z2</accession>
<dbReference type="Pfam" id="PF16327">
    <property type="entry name" value="CcmF_C"/>
    <property type="match status" value="1"/>
</dbReference>
<dbReference type="Proteomes" id="UP000309454">
    <property type="component" value="Unassembled WGS sequence"/>
</dbReference>
<dbReference type="GO" id="GO:0017004">
    <property type="term" value="P:cytochrome complex assembly"/>
    <property type="evidence" value="ECO:0007669"/>
    <property type="project" value="UniProtKB-KW"/>
</dbReference>
<feature type="transmembrane region" description="Helical" evidence="3">
    <location>
        <begin position="666"/>
        <end position="687"/>
    </location>
</feature>
<dbReference type="PANTHER" id="PTHR43653">
    <property type="entry name" value="CYTOCHROME C ASSEMBLY PROTEIN-RELATED"/>
    <property type="match status" value="1"/>
</dbReference>
<sequence>MSMIGLLGILVAFAAVVISVGCFGIGWWQRKHAERADNFFWGGRVAVLVAAVSLTLCCAILVWCFMTGDNTIEYVLRYRSGAEGELGWLYRLSGLWAGRQGSLLFWAWLISLFNVVVLLATRKKGEALDNMALLVSQVVLGCFVGVLLFSADNMPFKATDAIYFDASGALRGAALTWGMNNLLEHWAMAIHPPTLFIGYAGLTIPFAYAIATLVANNEGDLWVRRATPYTMFSWLLLGIGIGLGAVWAYVVLGWGGYWGWDPVENASLLPWLVCVALVHSFTLYRQRGIFKKWAIMCACLAFSFVILGTFITRSGLVQSVHSFSGDPVSTVLFLVLIVASLLAGAAGLLVRRKGFAAGNQEDIDSLCSRDAAYYVNNLIMIVFAVLLAYMTISAALPSFLPFGGQSLSAGTYNAIARPLGIVYCLLIAVCPLLGWGRTDGKAFFRKARIPGICAIVLFIVLMVYFCTYLLPSYNAMLAVGGETASGLLEQGPSWYYNGLAVVGFAVASLLFFNAGYMVVRTAARLKGALRRRLALLGGSVAHLAMAVILVGLIGSSMYVTSAVGYLEYDEESNTAAPMVIQDFELRYVGQEDGTTHNGPIFTVTFDVYRDGQYVGQVSPSREMSATTMQTKSNAGVIGFPLEDLFVVFSGITDEGSIVMEAKVNPLISFVWAGFGMLILGTLMALFASRRPQAKTGASEEPELPASADGK</sequence>
<reference evidence="6 7" key="1">
    <citation type="submission" date="2019-04" db="EMBL/GenBank/DDBJ databases">
        <title>Microbes associate with the intestines of laboratory mice.</title>
        <authorList>
            <person name="Navarre W."/>
            <person name="Wong E."/>
            <person name="Huang K.C."/>
            <person name="Tropini C."/>
            <person name="Ng K."/>
            <person name="Yu B."/>
        </authorList>
    </citation>
    <scope>NUCLEOTIDE SEQUENCE [LARGE SCALE GENOMIC DNA]</scope>
    <source>
        <strain evidence="6 7">NM48_B13</strain>
    </source>
</reference>
<feature type="transmembrane region" description="Helical" evidence="3">
    <location>
        <begin position="447"/>
        <end position="470"/>
    </location>
</feature>
<dbReference type="AlphaFoldDB" id="A0A4T9T9Z2"/>
<feature type="transmembrane region" description="Helical" evidence="3">
    <location>
        <begin position="533"/>
        <end position="559"/>
    </location>
</feature>
<keyword evidence="2" id="KW-0201">Cytochrome c-type biogenesis</keyword>
<feature type="transmembrane region" description="Helical" evidence="3">
    <location>
        <begin position="132"/>
        <end position="151"/>
    </location>
</feature>
<gene>
    <name evidence="6" type="ORF">E5982_02090</name>
</gene>
<dbReference type="PANTHER" id="PTHR43653:SF1">
    <property type="entry name" value="CYTOCHROME C-TYPE BIOGENESIS PROTEIN CCMF"/>
    <property type="match status" value="1"/>
</dbReference>
<feature type="transmembrane region" description="Helical" evidence="3">
    <location>
        <begin position="331"/>
        <end position="350"/>
    </location>
</feature>
<organism evidence="6 7">
    <name type="scientific">Parvibacter caecicola</name>
    <dbReference type="NCBI Taxonomy" id="747645"/>
    <lineage>
        <taxon>Bacteria</taxon>
        <taxon>Bacillati</taxon>
        <taxon>Actinomycetota</taxon>
        <taxon>Coriobacteriia</taxon>
        <taxon>Coriobacteriales</taxon>
        <taxon>Coriobacteriaceae</taxon>
        <taxon>Parvibacter</taxon>
    </lineage>
</organism>
<feature type="transmembrane region" description="Helical" evidence="3">
    <location>
        <begin position="415"/>
        <end position="435"/>
    </location>
</feature>
<dbReference type="OrthoDB" id="9814290at2"/>
<keyword evidence="3" id="KW-1133">Transmembrane helix</keyword>
<dbReference type="GO" id="GO:0016020">
    <property type="term" value="C:membrane"/>
    <property type="evidence" value="ECO:0007669"/>
    <property type="project" value="InterPro"/>
</dbReference>
<dbReference type="PRINTS" id="PR01410">
    <property type="entry name" value="CCBIOGENESIS"/>
</dbReference>
<evidence type="ECO:0000313" key="7">
    <source>
        <dbReference type="Proteomes" id="UP000309454"/>
    </source>
</evidence>
<evidence type="ECO:0000256" key="2">
    <source>
        <dbReference type="ARBA" id="ARBA00022748"/>
    </source>
</evidence>
<keyword evidence="3" id="KW-0812">Transmembrane</keyword>
<feature type="transmembrane region" description="Helical" evidence="3">
    <location>
        <begin position="371"/>
        <end position="395"/>
    </location>
</feature>
<evidence type="ECO:0000259" key="4">
    <source>
        <dbReference type="Pfam" id="PF01578"/>
    </source>
</evidence>
<dbReference type="InterPro" id="IPR032523">
    <property type="entry name" value="CcmF_C"/>
</dbReference>
<dbReference type="InterPro" id="IPR002541">
    <property type="entry name" value="Cyt_c_assembly"/>
</dbReference>
<proteinExistence type="inferred from homology"/>
<feature type="transmembrane region" description="Helical" evidence="3">
    <location>
        <begin position="293"/>
        <end position="311"/>
    </location>
</feature>
<dbReference type="InterPro" id="IPR003567">
    <property type="entry name" value="Cyt_c_biogenesis"/>
</dbReference>
<dbReference type="RefSeq" id="WP_136845301.1">
    <property type="nucleotide sequence ID" value="NZ_SSTM01000001.1"/>
</dbReference>
<feature type="domain" description="Cytochrome c-type biogenesis protein CcmF C-terminal" evidence="5">
    <location>
        <begin position="364"/>
        <end position="686"/>
    </location>
</feature>
<evidence type="ECO:0000313" key="6">
    <source>
        <dbReference type="EMBL" id="TJW12411.1"/>
    </source>
</evidence>
<feature type="domain" description="Cytochrome c assembly protein" evidence="4">
    <location>
        <begin position="100"/>
        <end position="314"/>
    </location>
</feature>
<evidence type="ECO:0000259" key="5">
    <source>
        <dbReference type="Pfam" id="PF16327"/>
    </source>
</evidence>
<dbReference type="GO" id="GO:0020037">
    <property type="term" value="F:heme binding"/>
    <property type="evidence" value="ECO:0007669"/>
    <property type="project" value="InterPro"/>
</dbReference>
<keyword evidence="3" id="KW-0472">Membrane</keyword>
<evidence type="ECO:0000256" key="3">
    <source>
        <dbReference type="SAM" id="Phobius"/>
    </source>
</evidence>
<feature type="transmembrane region" description="Helical" evidence="3">
    <location>
        <begin position="103"/>
        <end position="120"/>
    </location>
</feature>
<evidence type="ECO:0000256" key="1">
    <source>
        <dbReference type="ARBA" id="ARBA00009186"/>
    </source>
</evidence>
<comment type="similarity">
    <text evidence="1">Belongs to the CcmF/CycK/Ccl1/NrfE/CcsA family.</text>
</comment>
<feature type="transmembrane region" description="Helical" evidence="3">
    <location>
        <begin position="39"/>
        <end position="63"/>
    </location>
</feature>
<keyword evidence="7" id="KW-1185">Reference proteome</keyword>
<feature type="transmembrane region" description="Helical" evidence="3">
    <location>
        <begin position="196"/>
        <end position="215"/>
    </location>
</feature>
<feature type="transmembrane region" description="Helical" evidence="3">
    <location>
        <begin position="494"/>
        <end position="512"/>
    </location>
</feature>
<dbReference type="Pfam" id="PF01578">
    <property type="entry name" value="Cytochrom_C_asm"/>
    <property type="match status" value="1"/>
</dbReference>
<dbReference type="GO" id="GO:0015232">
    <property type="term" value="F:heme transmembrane transporter activity"/>
    <property type="evidence" value="ECO:0007669"/>
    <property type="project" value="InterPro"/>
</dbReference>
<feature type="transmembrane region" description="Helical" evidence="3">
    <location>
        <begin position="6"/>
        <end position="27"/>
    </location>
</feature>
<dbReference type="EMBL" id="SSTM01000001">
    <property type="protein sequence ID" value="TJW12411.1"/>
    <property type="molecule type" value="Genomic_DNA"/>
</dbReference>
<feature type="transmembrane region" description="Helical" evidence="3">
    <location>
        <begin position="235"/>
        <end position="260"/>
    </location>
</feature>
<feature type="transmembrane region" description="Helical" evidence="3">
    <location>
        <begin position="266"/>
        <end position="284"/>
    </location>
</feature>